<dbReference type="FunFam" id="1.10.238.230:FF:000001">
    <property type="entry name" value="Serine/threonine-protein phosphatase 2A regulatory subunit B'' subunit beta"/>
    <property type="match status" value="1"/>
</dbReference>
<dbReference type="InterPro" id="IPR048855">
    <property type="entry name" value="P2R3A_B_D_EF-hand"/>
</dbReference>
<keyword evidence="7" id="KW-1185">Reference proteome</keyword>
<protein>
    <submittedName>
        <fullName evidence="6">Uncharacterized protein</fullName>
    </submittedName>
</protein>
<name>A0A7D9IUG0_PARCT</name>
<evidence type="ECO:0000256" key="2">
    <source>
        <dbReference type="SAM" id="MobiDB-lite"/>
    </source>
</evidence>
<feature type="domain" description="PP2A regulatory subunit B'' EF-hand" evidence="4">
    <location>
        <begin position="200"/>
        <end position="288"/>
    </location>
</feature>
<dbReference type="Pfam" id="PF17958">
    <property type="entry name" value="EF-hand_13"/>
    <property type="match status" value="1"/>
</dbReference>
<dbReference type="AlphaFoldDB" id="A0A7D9IUG0"/>
<keyword evidence="3" id="KW-1133">Transmembrane helix</keyword>
<dbReference type="GO" id="GO:0046872">
    <property type="term" value="F:metal ion binding"/>
    <property type="evidence" value="ECO:0007669"/>
    <property type="project" value="UniProtKB-KW"/>
</dbReference>
<dbReference type="Gene3D" id="1.10.238.220">
    <property type="match status" value="1"/>
</dbReference>
<dbReference type="SUPFAM" id="SSF47473">
    <property type="entry name" value="EF-hand"/>
    <property type="match status" value="1"/>
</dbReference>
<dbReference type="Gene3D" id="1.10.238.230">
    <property type="match status" value="1"/>
</dbReference>
<dbReference type="EMBL" id="CACRXK020009221">
    <property type="protein sequence ID" value="CAB4016697.1"/>
    <property type="molecule type" value="Genomic_DNA"/>
</dbReference>
<feature type="region of interest" description="Disordered" evidence="2">
    <location>
        <begin position="60"/>
        <end position="101"/>
    </location>
</feature>
<evidence type="ECO:0000256" key="1">
    <source>
        <dbReference type="ARBA" id="ARBA00022723"/>
    </source>
</evidence>
<keyword evidence="3" id="KW-0472">Membrane</keyword>
<evidence type="ECO:0000313" key="6">
    <source>
        <dbReference type="EMBL" id="CAB4016697.1"/>
    </source>
</evidence>
<evidence type="ECO:0000259" key="5">
    <source>
        <dbReference type="Pfam" id="PF21161"/>
    </source>
</evidence>
<organism evidence="6 7">
    <name type="scientific">Paramuricea clavata</name>
    <name type="common">Red gorgonian</name>
    <name type="synonym">Violescent sea-whip</name>
    <dbReference type="NCBI Taxonomy" id="317549"/>
    <lineage>
        <taxon>Eukaryota</taxon>
        <taxon>Metazoa</taxon>
        <taxon>Cnidaria</taxon>
        <taxon>Anthozoa</taxon>
        <taxon>Octocorallia</taxon>
        <taxon>Malacalcyonacea</taxon>
        <taxon>Plexauridae</taxon>
        <taxon>Paramuricea</taxon>
    </lineage>
</organism>
<dbReference type="Pfam" id="PF21161">
    <property type="entry name" value="P2R3B_EF-hand"/>
    <property type="match status" value="1"/>
</dbReference>
<dbReference type="InterPro" id="IPR011992">
    <property type="entry name" value="EF-hand-dom_pair"/>
</dbReference>
<feature type="transmembrane region" description="Helical" evidence="3">
    <location>
        <begin position="293"/>
        <end position="311"/>
    </location>
</feature>
<proteinExistence type="predicted"/>
<feature type="compositionally biased region" description="Basic residues" evidence="2">
    <location>
        <begin position="83"/>
        <end position="93"/>
    </location>
</feature>
<evidence type="ECO:0000259" key="4">
    <source>
        <dbReference type="Pfam" id="PF17958"/>
    </source>
</evidence>
<dbReference type="OrthoDB" id="5586at2759"/>
<keyword evidence="1" id="KW-0479">Metal-binding</keyword>
<feature type="domain" description="Serine/threonine-protein phosphatase 2A regulatory subunit B'' subunit alpha/beta/delta EF-hand" evidence="5">
    <location>
        <begin position="138"/>
        <end position="194"/>
    </location>
</feature>
<dbReference type="Proteomes" id="UP001152795">
    <property type="component" value="Unassembled WGS sequence"/>
</dbReference>
<gene>
    <name evidence="6" type="ORF">PACLA_8A026286</name>
</gene>
<sequence>MRINMTSTLVPLLKSKVDELFLKWLSTDETQKCLQEDLSRILHGVSPAAFETPVISTVVSARPASPPAPPTATLTTRSPRSPKPVKKLNKPHSKPIDSPLASLDVSDRCTAAIPRFYYPKGTPSHSTKQLDEKISRQVESVFKKNQRIPMNEFSKVTKACQFPLYWRSILFNCCGGQKNGYVTYQNFTAVWKRLTQSCHDEASRFIYLMTSNSRDCLISEDFIPLLQDIVDNHGGLAFLVSAPEFHSRYIKTVIARIFFFVNSSWSGKITLSELRNSNFLKVCVTIDDSPYCVFVALCIVVIVVTLIKIAASNENIECFREYFVVGYRAPDPSFF</sequence>
<evidence type="ECO:0000256" key="3">
    <source>
        <dbReference type="SAM" id="Phobius"/>
    </source>
</evidence>
<dbReference type="GO" id="GO:0019888">
    <property type="term" value="F:protein phosphatase regulator activity"/>
    <property type="evidence" value="ECO:0007669"/>
    <property type="project" value="TreeGrafter"/>
</dbReference>
<dbReference type="PANTHER" id="PTHR14095">
    <property type="entry name" value="PHOSPHATASE 2A REGULATORY SUBUNIT-RELATED"/>
    <property type="match status" value="1"/>
</dbReference>
<evidence type="ECO:0000313" key="7">
    <source>
        <dbReference type="Proteomes" id="UP001152795"/>
    </source>
</evidence>
<dbReference type="InterPro" id="IPR041534">
    <property type="entry name" value="EF-hand_13"/>
</dbReference>
<reference evidence="6" key="1">
    <citation type="submission" date="2020-04" db="EMBL/GenBank/DDBJ databases">
        <authorList>
            <person name="Alioto T."/>
            <person name="Alioto T."/>
            <person name="Gomez Garrido J."/>
        </authorList>
    </citation>
    <scope>NUCLEOTIDE SEQUENCE</scope>
    <source>
        <strain evidence="6">A484AB</strain>
    </source>
</reference>
<accession>A0A7D9IUG0</accession>
<comment type="caution">
    <text evidence="6">The sequence shown here is derived from an EMBL/GenBank/DDBJ whole genome shotgun (WGS) entry which is preliminary data.</text>
</comment>
<dbReference type="PANTHER" id="PTHR14095:SF0">
    <property type="entry name" value="MIP22305P"/>
    <property type="match status" value="1"/>
</dbReference>
<keyword evidence="3" id="KW-0812">Transmembrane</keyword>
<dbReference type="GO" id="GO:0000159">
    <property type="term" value="C:protein phosphatase type 2A complex"/>
    <property type="evidence" value="ECO:0007669"/>
    <property type="project" value="TreeGrafter"/>
</dbReference>